<dbReference type="AlphaFoldDB" id="A0A8J6P298"/>
<dbReference type="EMBL" id="JACNIG010000452">
    <property type="protein sequence ID" value="MBC8434514.1"/>
    <property type="molecule type" value="Genomic_DNA"/>
</dbReference>
<evidence type="ECO:0000313" key="2">
    <source>
        <dbReference type="Proteomes" id="UP000605201"/>
    </source>
</evidence>
<evidence type="ECO:0000313" key="1">
    <source>
        <dbReference type="EMBL" id="MBC8434514.1"/>
    </source>
</evidence>
<accession>A0A8J6P298</accession>
<sequence>MPSKSHIWGTEPHELLLDFPCDRFIEVFDEAYYRGISIRSEPEIIFRWLCQMRVAPYSYDWIDNFGRRSPQKLIPGLDNLAVGQTVMTIFELLDFKRNQHVTIRIKKDIFALKFFGDTGVSYLIIPKSDGKCRLIVKLLVRYPQGILGVLMRLILPWGDLIMMRRQLINFKELSEMVNAS</sequence>
<dbReference type="Proteomes" id="UP000605201">
    <property type="component" value="Unassembled WGS sequence"/>
</dbReference>
<name>A0A8J6P298_9BACT</name>
<organism evidence="1 2">
    <name type="scientific">Candidatus Desulfatibia vada</name>
    <dbReference type="NCBI Taxonomy" id="2841696"/>
    <lineage>
        <taxon>Bacteria</taxon>
        <taxon>Pseudomonadati</taxon>
        <taxon>Thermodesulfobacteriota</taxon>
        <taxon>Desulfobacteria</taxon>
        <taxon>Desulfobacterales</taxon>
        <taxon>Desulfobacterales incertae sedis</taxon>
        <taxon>Candidatus Desulfatibia</taxon>
    </lineage>
</organism>
<comment type="caution">
    <text evidence="1">The sequence shown here is derived from an EMBL/GenBank/DDBJ whole genome shotgun (WGS) entry which is preliminary data.</text>
</comment>
<protein>
    <submittedName>
        <fullName evidence="1">Uncharacterized protein</fullName>
    </submittedName>
</protein>
<reference evidence="1 2" key="1">
    <citation type="submission" date="2020-08" db="EMBL/GenBank/DDBJ databases">
        <title>Bridging the membrane lipid divide: bacteria of the FCB group superphylum have the potential to synthesize archaeal ether lipids.</title>
        <authorList>
            <person name="Villanueva L."/>
            <person name="Von Meijenfeldt F.A.B."/>
            <person name="Westbye A.B."/>
            <person name="Yadav S."/>
            <person name="Hopmans E.C."/>
            <person name="Dutilh B.E."/>
            <person name="Sinninghe Damste J.S."/>
        </authorList>
    </citation>
    <scope>NUCLEOTIDE SEQUENCE [LARGE SCALE GENOMIC DNA]</scope>
    <source>
        <strain evidence="1">NIOZ-UU17</strain>
    </source>
</reference>
<proteinExistence type="predicted"/>
<gene>
    <name evidence="1" type="ORF">H8D96_21605</name>
</gene>